<feature type="transmembrane region" description="Helical" evidence="6">
    <location>
        <begin position="109"/>
        <end position="130"/>
    </location>
</feature>
<dbReference type="EMBL" id="LM995447">
    <property type="protein sequence ID" value="CDZ23304.1"/>
    <property type="molecule type" value="Genomic_DNA"/>
</dbReference>
<evidence type="ECO:0000313" key="8">
    <source>
        <dbReference type="Proteomes" id="UP000032431"/>
    </source>
</evidence>
<evidence type="ECO:0000256" key="3">
    <source>
        <dbReference type="ARBA" id="ARBA00022692"/>
    </source>
</evidence>
<keyword evidence="4 6" id="KW-1133">Transmembrane helix</keyword>
<feature type="transmembrane region" description="Helical" evidence="6">
    <location>
        <begin position="137"/>
        <end position="160"/>
    </location>
</feature>
<dbReference type="CDD" id="cd15904">
    <property type="entry name" value="TSPO_MBR"/>
    <property type="match status" value="1"/>
</dbReference>
<name>A0A078KQB2_9FIRM</name>
<dbReference type="PATRIC" id="fig|29343.3.peg.163"/>
<keyword evidence="8" id="KW-1185">Reference proteome</keyword>
<evidence type="ECO:0000313" key="7">
    <source>
        <dbReference type="EMBL" id="CDZ23304.1"/>
    </source>
</evidence>
<organism evidence="7 8">
    <name type="scientific">[Clostridium] cellulosi</name>
    <dbReference type="NCBI Taxonomy" id="29343"/>
    <lineage>
        <taxon>Bacteria</taxon>
        <taxon>Bacillati</taxon>
        <taxon>Bacillota</taxon>
        <taxon>Clostridia</taxon>
        <taxon>Eubacteriales</taxon>
        <taxon>Oscillospiraceae</taxon>
        <taxon>Oscillospiraceae incertae sedis</taxon>
    </lineage>
</organism>
<dbReference type="GO" id="GO:0016020">
    <property type="term" value="C:membrane"/>
    <property type="evidence" value="ECO:0007669"/>
    <property type="project" value="UniProtKB-SubCell"/>
</dbReference>
<dbReference type="GO" id="GO:0033013">
    <property type="term" value="P:tetrapyrrole metabolic process"/>
    <property type="evidence" value="ECO:0007669"/>
    <property type="project" value="UniProtKB-ARBA"/>
</dbReference>
<keyword evidence="5 6" id="KW-0472">Membrane</keyword>
<feature type="transmembrane region" description="Helical" evidence="6">
    <location>
        <begin position="50"/>
        <end position="72"/>
    </location>
</feature>
<evidence type="ECO:0000256" key="5">
    <source>
        <dbReference type="ARBA" id="ARBA00023136"/>
    </source>
</evidence>
<dbReference type="PIRSF" id="PIRSF005859">
    <property type="entry name" value="PBR"/>
    <property type="match status" value="1"/>
</dbReference>
<dbReference type="FunFam" id="1.20.1260.100:FF:000001">
    <property type="entry name" value="translocator protein 2"/>
    <property type="match status" value="1"/>
</dbReference>
<evidence type="ECO:0000256" key="6">
    <source>
        <dbReference type="SAM" id="Phobius"/>
    </source>
</evidence>
<comment type="similarity">
    <text evidence="2">Belongs to the TspO/BZRP family.</text>
</comment>
<dbReference type="Gene3D" id="1.20.1260.100">
    <property type="entry name" value="TspO/MBR protein"/>
    <property type="match status" value="1"/>
</dbReference>
<dbReference type="InterPro" id="IPR004307">
    <property type="entry name" value="TspO_MBR"/>
</dbReference>
<dbReference type="Pfam" id="PF03073">
    <property type="entry name" value="TspO_MBR"/>
    <property type="match status" value="1"/>
</dbReference>
<keyword evidence="3 6" id="KW-0812">Transmembrane</keyword>
<evidence type="ECO:0000256" key="2">
    <source>
        <dbReference type="ARBA" id="ARBA00007524"/>
    </source>
</evidence>
<evidence type="ECO:0000256" key="4">
    <source>
        <dbReference type="ARBA" id="ARBA00022989"/>
    </source>
</evidence>
<evidence type="ECO:0000256" key="1">
    <source>
        <dbReference type="ARBA" id="ARBA00004141"/>
    </source>
</evidence>
<comment type="subcellular location">
    <subcellularLocation>
        <location evidence="1">Membrane</location>
        <topology evidence="1">Multi-pass membrane protein</topology>
    </subcellularLocation>
</comment>
<protein>
    <submittedName>
        <fullName evidence="7">Putative membrane protein</fullName>
    </submittedName>
</protein>
<dbReference type="Proteomes" id="UP000032431">
    <property type="component" value="Chromosome I"/>
</dbReference>
<sequence length="162" mass="17853">MEGKKEIGNIPKLILSFGLSLVTGGAAFLFSMNASEIYGALKKPVFAPPAWVFGPVWAVLYILIAVALYLVLKKGIKQPNVKNALLYYCIQLAFNILWSALFFTLNLRAAALVDIIILLVYATITTVKFFRIDKAAGVLMILYLLWILFATVLNLALVILNG</sequence>
<gene>
    <name evidence="7" type="ORF">CCDG5_0160</name>
</gene>
<accession>A0A078KQB2</accession>
<dbReference type="PANTHER" id="PTHR10057:SF0">
    <property type="entry name" value="TRANSLOCATOR PROTEIN"/>
    <property type="match status" value="1"/>
</dbReference>
<feature type="transmembrane region" description="Helical" evidence="6">
    <location>
        <begin position="84"/>
        <end position="103"/>
    </location>
</feature>
<dbReference type="KEGG" id="ccel:CCDG5_0160"/>
<dbReference type="HOGENOM" id="CLU_091805_2_1_9"/>
<proteinExistence type="inferred from homology"/>
<dbReference type="AlphaFoldDB" id="A0A078KQB2"/>
<dbReference type="OrthoDB" id="9795496at2"/>
<feature type="transmembrane region" description="Helical" evidence="6">
    <location>
        <begin position="12"/>
        <end position="30"/>
    </location>
</feature>
<reference evidence="8" key="1">
    <citation type="submission" date="2014-07" db="EMBL/GenBank/DDBJ databases">
        <authorList>
            <person name="Wibberg D."/>
        </authorList>
    </citation>
    <scope>NUCLEOTIDE SEQUENCE [LARGE SCALE GENOMIC DNA]</scope>
    <source>
        <strain evidence="8">DG5</strain>
    </source>
</reference>
<dbReference type="PANTHER" id="PTHR10057">
    <property type="entry name" value="PERIPHERAL-TYPE BENZODIAZEPINE RECEPTOR"/>
    <property type="match status" value="1"/>
</dbReference>
<dbReference type="InterPro" id="IPR038330">
    <property type="entry name" value="TspO/MBR-related_sf"/>
</dbReference>